<keyword evidence="1 2" id="KW-0443">Lipid metabolism</keyword>
<dbReference type="Pfam" id="PF25000">
    <property type="entry name" value="DUF7779"/>
    <property type="match status" value="1"/>
</dbReference>
<name>A0A8H7C478_AGABI</name>
<dbReference type="PRINTS" id="PR00381">
    <property type="entry name" value="KINESINLIGHT"/>
</dbReference>
<dbReference type="InterPro" id="IPR002641">
    <property type="entry name" value="PNPLA_dom"/>
</dbReference>
<dbReference type="InterPro" id="IPR027417">
    <property type="entry name" value="P-loop_NTPase"/>
</dbReference>
<gene>
    <name evidence="4" type="ORF">Agabi119p4_9677</name>
</gene>
<dbReference type="InterPro" id="IPR011990">
    <property type="entry name" value="TPR-like_helical_dom_sf"/>
</dbReference>
<proteinExistence type="predicted"/>
<dbReference type="InterPro" id="IPR016035">
    <property type="entry name" value="Acyl_Trfase/lysoPLipase"/>
</dbReference>
<dbReference type="SUPFAM" id="SSF52151">
    <property type="entry name" value="FabD/lysophospholipase-like"/>
    <property type="match status" value="1"/>
</dbReference>
<dbReference type="Pfam" id="PF13374">
    <property type="entry name" value="TPR_10"/>
    <property type="match status" value="13"/>
</dbReference>
<dbReference type="InterPro" id="IPR053137">
    <property type="entry name" value="NLR-like"/>
</dbReference>
<dbReference type="EMBL" id="JABXXO010000013">
    <property type="protein sequence ID" value="KAF7761685.1"/>
    <property type="molecule type" value="Genomic_DNA"/>
</dbReference>
<dbReference type="Gene3D" id="1.25.40.10">
    <property type="entry name" value="Tetratricopeptide repeat domain"/>
    <property type="match status" value="3"/>
</dbReference>
<dbReference type="NCBIfam" id="NF040586">
    <property type="entry name" value="FxSxx_TPR"/>
    <property type="match status" value="1"/>
</dbReference>
<feature type="short sequence motif" description="GXSXG" evidence="2">
    <location>
        <begin position="84"/>
        <end position="88"/>
    </location>
</feature>
<dbReference type="SUPFAM" id="SSF52540">
    <property type="entry name" value="P-loop containing nucleoside triphosphate hydrolases"/>
    <property type="match status" value="1"/>
</dbReference>
<feature type="active site" description="Nucleophile" evidence="2">
    <location>
        <position position="86"/>
    </location>
</feature>
<evidence type="ECO:0000256" key="1">
    <source>
        <dbReference type="ARBA" id="ARBA00023098"/>
    </source>
</evidence>
<dbReference type="PROSITE" id="PS51635">
    <property type="entry name" value="PNPLA"/>
    <property type="match status" value="1"/>
</dbReference>
<dbReference type="Gene3D" id="3.40.1090.10">
    <property type="entry name" value="Cytosolic phospholipase A2 catalytic domain"/>
    <property type="match status" value="1"/>
</dbReference>
<keyword evidence="2" id="KW-0378">Hydrolase</keyword>
<dbReference type="CDD" id="cd07216">
    <property type="entry name" value="Pat17_PNPLA8_PNPLA9_like3"/>
    <property type="match status" value="1"/>
</dbReference>
<feature type="short sequence motif" description="GXGXXG" evidence="2">
    <location>
        <begin position="34"/>
        <end position="39"/>
    </location>
</feature>
<protein>
    <recommendedName>
        <fullName evidence="3">PNPLA domain-containing protein</fullName>
    </recommendedName>
</protein>
<dbReference type="Pfam" id="PF01734">
    <property type="entry name" value="Patatin"/>
    <property type="match status" value="1"/>
</dbReference>
<evidence type="ECO:0000313" key="5">
    <source>
        <dbReference type="Proteomes" id="UP000629468"/>
    </source>
</evidence>
<organism evidence="4 5">
    <name type="scientific">Agaricus bisporus var. burnettii</name>
    <dbReference type="NCBI Taxonomy" id="192524"/>
    <lineage>
        <taxon>Eukaryota</taxon>
        <taxon>Fungi</taxon>
        <taxon>Dikarya</taxon>
        <taxon>Basidiomycota</taxon>
        <taxon>Agaricomycotina</taxon>
        <taxon>Agaricomycetes</taxon>
        <taxon>Agaricomycetidae</taxon>
        <taxon>Agaricales</taxon>
        <taxon>Agaricineae</taxon>
        <taxon>Agaricaceae</taxon>
        <taxon>Agaricus</taxon>
    </lineage>
</organism>
<dbReference type="Gene3D" id="3.40.50.300">
    <property type="entry name" value="P-loop containing nucleotide triphosphate hydrolases"/>
    <property type="match status" value="1"/>
</dbReference>
<comment type="caution">
    <text evidence="4">The sequence shown here is derived from an EMBL/GenBank/DDBJ whole genome shotgun (WGS) entry which is preliminary data.</text>
</comment>
<evidence type="ECO:0000259" key="3">
    <source>
        <dbReference type="PROSITE" id="PS51635"/>
    </source>
</evidence>
<sequence length="1330" mass="150207">MSSSTRNSGSRSTFGAFPCESLEGPPLRLLALDGGGIRGLSELLIIKEVMHKLMFEENKKRKKDGEEPLSALPKPCDYFDLIGGTSTGGIIALMLGRLRMDVDMAIKSYDNLAKQVFSAMKPWGHWGDGKFKATALEAAMKYVVKTVTGDSESPLLEGDQAGVCRTFVCTKNAYNMDIPVLFRTYQSSETHSNCKIWEAARATSAAPTFFKRVIIGRDQPFIDGGLGRNNPSQVVLAEANALFGARQIGCLVSIGTGQAGVNEIKKPGLRQRILPTDVIDALRRITTDCESTHEDVLRRFSKLPDSYFRLNVEQGLQGIELSEWEKLSNVEAHTMQYMKKAEVAQKLAMLVSTIRVPRGQLPLEQFMTPGPPNESVPQARERKRCPLPVQPFMGREEILDKMRKYFESGGDSRRVFVLHGLGGSGKTQIALKFVQESTCFSNIFYIDATNEQTLRTDLEAITLGNTEQSVNASLHWLATQRERNWLLFFDNADDVNLKLKNFIPQCQSGNILVTTRNQELRLLSAKDGDAKIGAMEHEDARNLLLYRARAEESDENKVLAEAIVQELHYFALAISQAGAYIHCQLSLSEYREFYRRHHDKLLQHEEFQGEDPCERAVYATWSLSYDKLDVSARSLLQIFSVLHHEGISEKMFEKAASSEEQLEDSELQNKVTELLNELGRRGPDWSWDFKQVTKRLCSYSLVEYDARNHTYSIHPLVQQWSRSTMAGNRQLMQKCVLSIIRLSISYTFDDQDYKYRRTLLQHISSSRASIDPEQMMPSVLDGMALVYSEQGQWKEAEAFEVVVMEKRKQLLGDDHPDTLTSMGSLAATYWNQGQWKEAEVLEVVVMEKRKQLLGDGHPDTLTSMANLAATYWNQGQWKEAEALQVVVTEKMKQLLGDDHPNTLTSMGSLAATYWNQGQRKEAEALQVVVMEKTKQLLGDDHPNTLTSMANLAATYRDQGQWKEAEALQVVVMEKRKELLGDDHPDTLTSMGSLAATYWNQGQWKEAEVLEVVVMEKRKQLLGDDHPNTLTSMANLAATYRDQGQWKEAEALQVVVMEKRKELLGDDHPDTLTSMGSLAATYWNQGQWKEAEVLQVVVMEKMKQLLGDDHPDTLTSMGNLAATYRDQGQWKEAEVLQVVVMEKMKQLLGDDHPDTLTSMGNLAATYRDQGQWKEAEVLQVVVMEKSKQLLGDDHPNTLTSMGSLAATYWNQGQWKEAEALQVVVMEKRKELLGDDHPDTLTSMANLAATYRDQGQWKEAEVLQVVVMEKMKQLLGDDHPDTLTSMANLAATYWNQGQRKEAEELGVAVREKKKQLLSDDYDRLSPYPTYKR</sequence>
<feature type="domain" description="PNPLA" evidence="3">
    <location>
        <begin position="30"/>
        <end position="236"/>
    </location>
</feature>
<reference evidence="4 5" key="1">
    <citation type="journal article" name="Sci. Rep.">
        <title>Telomere-to-telomere assembled and centromere annotated genomes of the two main subspecies of the button mushroom Agaricus bisporus reveal especially polymorphic chromosome ends.</title>
        <authorList>
            <person name="Sonnenberg A.S.M."/>
            <person name="Sedaghat-Telgerd N."/>
            <person name="Lavrijssen B."/>
            <person name="Ohm R.A."/>
            <person name="Hendrickx P.M."/>
            <person name="Scholtmeijer K."/>
            <person name="Baars J.J.P."/>
            <person name="van Peer A."/>
        </authorList>
    </citation>
    <scope>NUCLEOTIDE SEQUENCE [LARGE SCALE GENOMIC DNA]</scope>
    <source>
        <strain evidence="4 5">H119_p4</strain>
    </source>
</reference>
<dbReference type="PANTHER" id="PTHR46082">
    <property type="entry name" value="ATP/GTP-BINDING PROTEIN-RELATED"/>
    <property type="match status" value="1"/>
</dbReference>
<dbReference type="GO" id="GO:0016042">
    <property type="term" value="P:lipid catabolic process"/>
    <property type="evidence" value="ECO:0007669"/>
    <property type="project" value="UniProtKB-UniRule"/>
</dbReference>
<feature type="short sequence motif" description="DGA/G" evidence="2">
    <location>
        <begin position="223"/>
        <end position="225"/>
    </location>
</feature>
<evidence type="ECO:0000256" key="2">
    <source>
        <dbReference type="PROSITE-ProRule" id="PRU01161"/>
    </source>
</evidence>
<keyword evidence="2" id="KW-0442">Lipid degradation</keyword>
<evidence type="ECO:0000313" key="4">
    <source>
        <dbReference type="EMBL" id="KAF7761685.1"/>
    </source>
</evidence>
<dbReference type="GO" id="GO:0043531">
    <property type="term" value="F:ADP binding"/>
    <property type="evidence" value="ECO:0007669"/>
    <property type="project" value="InterPro"/>
</dbReference>
<dbReference type="SUPFAM" id="SSF48452">
    <property type="entry name" value="TPR-like"/>
    <property type="match status" value="4"/>
</dbReference>
<dbReference type="InterPro" id="IPR056681">
    <property type="entry name" value="DUF7779"/>
</dbReference>
<dbReference type="GO" id="GO:0046486">
    <property type="term" value="P:glycerolipid metabolic process"/>
    <property type="evidence" value="ECO:0007669"/>
    <property type="project" value="UniProtKB-ARBA"/>
</dbReference>
<feature type="active site" description="Proton acceptor" evidence="2">
    <location>
        <position position="223"/>
    </location>
</feature>
<accession>A0A8H7C478</accession>
<dbReference type="Proteomes" id="UP000629468">
    <property type="component" value="Unassembled WGS sequence"/>
</dbReference>
<dbReference type="PANTHER" id="PTHR46082:SF6">
    <property type="entry name" value="AAA+ ATPASE DOMAIN-CONTAINING PROTEIN-RELATED"/>
    <property type="match status" value="1"/>
</dbReference>
<dbReference type="GO" id="GO:0016787">
    <property type="term" value="F:hydrolase activity"/>
    <property type="evidence" value="ECO:0007669"/>
    <property type="project" value="UniProtKB-UniRule"/>
</dbReference>